<organism evidence="6 7">
    <name type="scientific">Paenibacillus algorifonticola</name>
    <dbReference type="NCBI Taxonomy" id="684063"/>
    <lineage>
        <taxon>Bacteria</taxon>
        <taxon>Bacillati</taxon>
        <taxon>Bacillota</taxon>
        <taxon>Bacilli</taxon>
        <taxon>Bacillales</taxon>
        <taxon>Paenibacillaceae</taxon>
        <taxon>Paenibacillus</taxon>
    </lineage>
</organism>
<keyword evidence="2" id="KW-0285">Flavoprotein</keyword>
<sequence length="459" mass="48545">MYDIIIVGGGPSGLMAAVAASAHGASVLLVDKGDKLGRKLGISGGGRCNVTNAKDMDQLIQHIPGNGKFLFSALNAFGNRDIIAFFEGMGIALKEEDRGRMFPVSDKAKTVVDALIRKVREQGVDIRTNTPVREVLYANGAVKGLLLQNGEKLAAKAVIVATGGKSVPHTGSTGDGYPWAVSGGHTITELYPTEVPLTSFEPWIRSKTLQGISLREVELTVWNAKGKKLITHEGDMIFTHFGLSGPTALRCSQFVVKALKQAASKEQHASGTVEAFSGADSSIGEAGALDAISQSGSGAREAATVLVTIDLLPGRSEAEVYQEMMQMAKQESKKAIKNVLRGYLQERLLDFLLQQNGISGDITYDNLPKGPFLALAKHIKAFPVKVNGTLSIEEAFVTGGGVHLKEIDPKTMGSKQSAGLYFCGEVLDIHGYTGGYNITAAFSTGYNAGKSAALAVSDS</sequence>
<dbReference type="PRINTS" id="PR00368">
    <property type="entry name" value="FADPNR"/>
</dbReference>
<dbReference type="AlphaFoldDB" id="A0A1I2E4P7"/>
<evidence type="ECO:0000259" key="4">
    <source>
        <dbReference type="Pfam" id="PF03486"/>
    </source>
</evidence>
<dbReference type="InterPro" id="IPR057661">
    <property type="entry name" value="RsdA/BaiN/AoA(So)_Rossmann"/>
</dbReference>
<dbReference type="NCBIfam" id="TIGR00275">
    <property type="entry name" value="aminoacetone oxidase family FAD-binding enzyme"/>
    <property type="match status" value="1"/>
</dbReference>
<evidence type="ECO:0000256" key="3">
    <source>
        <dbReference type="ARBA" id="ARBA00022827"/>
    </source>
</evidence>
<dbReference type="Gene3D" id="3.50.50.60">
    <property type="entry name" value="FAD/NAD(P)-binding domain"/>
    <property type="match status" value="1"/>
</dbReference>
<dbReference type="Gene3D" id="2.40.30.10">
    <property type="entry name" value="Translation factors"/>
    <property type="match status" value="1"/>
</dbReference>
<dbReference type="InterPro" id="IPR023166">
    <property type="entry name" value="BaiN-like_dom_sf"/>
</dbReference>
<feature type="domain" description="RsdA/BaiN/AoA(So)-like insert" evidence="5">
    <location>
        <begin position="191"/>
        <end position="263"/>
    </location>
</feature>
<evidence type="ECO:0000313" key="7">
    <source>
        <dbReference type="Proteomes" id="UP000183410"/>
    </source>
</evidence>
<protein>
    <recommendedName>
        <fullName evidence="8">Tricarballylate dehydrogenase</fullName>
    </recommendedName>
</protein>
<name>A0A1I2E4P7_9BACL</name>
<reference evidence="7" key="1">
    <citation type="submission" date="2016-10" db="EMBL/GenBank/DDBJ databases">
        <authorList>
            <person name="Varghese N."/>
            <person name="Submissions S."/>
        </authorList>
    </citation>
    <scope>NUCLEOTIDE SEQUENCE [LARGE SCALE GENOMIC DNA]</scope>
    <source>
        <strain evidence="7">CGMCC 1.10223</strain>
    </source>
</reference>
<comment type="cofactor">
    <cofactor evidence="1">
        <name>FAD</name>
        <dbReference type="ChEBI" id="CHEBI:57692"/>
    </cofactor>
</comment>
<dbReference type="Pfam" id="PF22780">
    <property type="entry name" value="HI0933_like_1st"/>
    <property type="match status" value="2"/>
</dbReference>
<keyword evidence="7" id="KW-1185">Reference proteome</keyword>
<accession>A0A1I2E4P7</accession>
<feature type="domain" description="RsdA/BaiN/AoA(So)-like Rossmann fold-like" evidence="4">
    <location>
        <begin position="3"/>
        <end position="450"/>
    </location>
</feature>
<dbReference type="InterPro" id="IPR055178">
    <property type="entry name" value="RsdA/BaiN/AoA(So)-like_dom"/>
</dbReference>
<dbReference type="Gene3D" id="1.10.8.260">
    <property type="entry name" value="HI0933 insert domain-like"/>
    <property type="match status" value="1"/>
</dbReference>
<keyword evidence="3" id="KW-0274">FAD</keyword>
<dbReference type="SUPFAM" id="SSF51905">
    <property type="entry name" value="FAD/NAD(P)-binding domain"/>
    <property type="match status" value="1"/>
</dbReference>
<proteinExistence type="predicted"/>
<evidence type="ECO:0000259" key="5">
    <source>
        <dbReference type="Pfam" id="PF22780"/>
    </source>
</evidence>
<evidence type="ECO:0008006" key="8">
    <source>
        <dbReference type="Google" id="ProtNLM"/>
    </source>
</evidence>
<dbReference type="PRINTS" id="PR00411">
    <property type="entry name" value="PNDRDTASEI"/>
</dbReference>
<dbReference type="SUPFAM" id="SSF160996">
    <property type="entry name" value="HI0933 insert domain-like"/>
    <property type="match status" value="1"/>
</dbReference>
<dbReference type="Proteomes" id="UP000183410">
    <property type="component" value="Unassembled WGS sequence"/>
</dbReference>
<dbReference type="EMBL" id="FONN01000008">
    <property type="protein sequence ID" value="SFE87707.1"/>
    <property type="molecule type" value="Genomic_DNA"/>
</dbReference>
<gene>
    <name evidence="6" type="ORF">SAMN04487969_108175</name>
</gene>
<dbReference type="InterPro" id="IPR036188">
    <property type="entry name" value="FAD/NAD-bd_sf"/>
</dbReference>
<dbReference type="PANTHER" id="PTHR42887:SF2">
    <property type="entry name" value="OS12G0638800 PROTEIN"/>
    <property type="match status" value="1"/>
</dbReference>
<evidence type="ECO:0000313" key="6">
    <source>
        <dbReference type="EMBL" id="SFE87707.1"/>
    </source>
</evidence>
<dbReference type="InterPro" id="IPR004792">
    <property type="entry name" value="BaiN-like"/>
</dbReference>
<dbReference type="Pfam" id="PF03486">
    <property type="entry name" value="HI0933_like"/>
    <property type="match status" value="1"/>
</dbReference>
<dbReference type="OrthoDB" id="9773233at2"/>
<dbReference type="PANTHER" id="PTHR42887">
    <property type="entry name" value="OS12G0638800 PROTEIN"/>
    <property type="match status" value="1"/>
</dbReference>
<evidence type="ECO:0000256" key="2">
    <source>
        <dbReference type="ARBA" id="ARBA00022630"/>
    </source>
</evidence>
<evidence type="ECO:0000256" key="1">
    <source>
        <dbReference type="ARBA" id="ARBA00001974"/>
    </source>
</evidence>
<feature type="domain" description="RsdA/BaiN/AoA(So)-like insert" evidence="5">
    <location>
        <begin position="301"/>
        <end position="397"/>
    </location>
</feature>